<organism evidence="4 5">
    <name type="scientific">Trypanosoma cruzi marinkellei</name>
    <dbReference type="NCBI Taxonomy" id="85056"/>
    <lineage>
        <taxon>Eukaryota</taxon>
        <taxon>Discoba</taxon>
        <taxon>Euglenozoa</taxon>
        <taxon>Kinetoplastea</taxon>
        <taxon>Metakinetoplastina</taxon>
        <taxon>Trypanosomatida</taxon>
        <taxon>Trypanosomatidae</taxon>
        <taxon>Trypanosoma</taxon>
        <taxon>Schizotrypanum</taxon>
    </lineage>
</organism>
<evidence type="ECO:0000256" key="2">
    <source>
        <dbReference type="SAM" id="Phobius"/>
    </source>
</evidence>
<name>K2N2M7_TRYCR</name>
<evidence type="ECO:0000313" key="4">
    <source>
        <dbReference type="EMBL" id="EKF32189.1"/>
    </source>
</evidence>
<feature type="compositionally biased region" description="Basic and acidic residues" evidence="1">
    <location>
        <begin position="177"/>
        <end position="191"/>
    </location>
</feature>
<feature type="chain" id="PRO_5003861730" evidence="3">
    <location>
        <begin position="31"/>
        <end position="429"/>
    </location>
</feature>
<evidence type="ECO:0000313" key="5">
    <source>
        <dbReference type="Proteomes" id="UP000007350"/>
    </source>
</evidence>
<evidence type="ECO:0000256" key="1">
    <source>
        <dbReference type="SAM" id="MobiDB-lite"/>
    </source>
</evidence>
<feature type="compositionally biased region" description="Basic and acidic residues" evidence="1">
    <location>
        <begin position="368"/>
        <end position="377"/>
    </location>
</feature>
<proteinExistence type="predicted"/>
<gene>
    <name evidence="4" type="ORF">MOQ_003966</name>
</gene>
<protein>
    <submittedName>
        <fullName evidence="4">Mucin-associated surface protein (MASP), putative</fullName>
    </submittedName>
</protein>
<sequence length="429" mass="44558">MRTADGTVRGSVTCLSFCFLLCVDGELVCAEGCTQVTGVMAMMMTGRVLLVCALCVLWCGVYAVANVGDDVEMELEEESESLPSGRPGADEGGQRETKGSFQPESETAKGSLGAGKAKDAKQQDGFVITTAKTPDGADGKMKAEKSKTQEEKVVTEQTENILSPNKDVKTLQLTSARAEEEVPARRGKASEKTPPGAPPATPGVMSPAENGNSAENSTVAPGKEIVISEDIPNQSRGNKNPEDGLAAAMSSTKKMETAEARPSPPEKNETPGDSKARTNNEETSPEGVATMKKREILLDEEVANKLQKEGLASTTSNQEGGSSDGHAELTPPTNSATSNAANADADTDTDKGIPNNNLEADGPATAEAHQDEKKEENTQEPTPPNSSAIINQTLPPGDSDSSTAVSHTTSPLFLLIVVCAAAAAAVVAA</sequence>
<feature type="compositionally biased region" description="Low complexity" evidence="1">
    <location>
        <begin position="330"/>
        <end position="344"/>
    </location>
</feature>
<feature type="compositionally biased region" description="Basic and acidic residues" evidence="1">
    <location>
        <begin position="88"/>
        <end position="98"/>
    </location>
</feature>
<comment type="caution">
    <text evidence="4">The sequence shown here is derived from an EMBL/GenBank/DDBJ whole genome shotgun (WGS) entry which is preliminary data.</text>
</comment>
<dbReference type="EMBL" id="AHKC01010198">
    <property type="protein sequence ID" value="EKF32189.1"/>
    <property type="molecule type" value="Genomic_DNA"/>
</dbReference>
<keyword evidence="2" id="KW-0472">Membrane</keyword>
<feature type="compositionally biased region" description="Basic and acidic residues" evidence="1">
    <location>
        <begin position="292"/>
        <end position="308"/>
    </location>
</feature>
<reference evidence="4 5" key="1">
    <citation type="journal article" date="2012" name="BMC Genomics">
        <title>Comparative genomic analysis of human infective Trypanosoma cruzi lineages with the bat-restricted subspecies T. cruzi marinkellei.</title>
        <authorList>
            <person name="Franzen O."/>
            <person name="Talavera-Lopez C."/>
            <person name="Ochaya S."/>
            <person name="Butler C.E."/>
            <person name="Messenger L.A."/>
            <person name="Lewis M.D."/>
            <person name="Llewellyn M.S."/>
            <person name="Marinkelle C.J."/>
            <person name="Tyler K.M."/>
            <person name="Miles M.A."/>
            <person name="Andersson B."/>
        </authorList>
    </citation>
    <scope>NUCLEOTIDE SEQUENCE [LARGE SCALE GENOMIC DNA]</scope>
    <source>
        <strain evidence="4 5">B7</strain>
    </source>
</reference>
<feature type="signal peptide" evidence="3">
    <location>
        <begin position="1"/>
        <end position="30"/>
    </location>
</feature>
<feature type="compositionally biased region" description="Polar residues" evidence="1">
    <location>
        <begin position="385"/>
        <end position="407"/>
    </location>
</feature>
<feature type="compositionally biased region" description="Basic and acidic residues" evidence="1">
    <location>
        <begin position="135"/>
        <end position="154"/>
    </location>
</feature>
<keyword evidence="2" id="KW-0812">Transmembrane</keyword>
<keyword evidence="2" id="KW-1133">Transmembrane helix</keyword>
<dbReference type="Proteomes" id="UP000007350">
    <property type="component" value="Unassembled WGS sequence"/>
</dbReference>
<dbReference type="OrthoDB" id="255160at2759"/>
<keyword evidence="5" id="KW-1185">Reference proteome</keyword>
<keyword evidence="3" id="KW-0732">Signal</keyword>
<feature type="compositionally biased region" description="Basic and acidic residues" evidence="1">
    <location>
        <begin position="253"/>
        <end position="280"/>
    </location>
</feature>
<feature type="region of interest" description="Disordered" evidence="1">
    <location>
        <begin position="74"/>
        <end position="407"/>
    </location>
</feature>
<feature type="compositionally biased region" description="Polar residues" evidence="1">
    <location>
        <begin position="312"/>
        <end position="321"/>
    </location>
</feature>
<evidence type="ECO:0000256" key="3">
    <source>
        <dbReference type="SAM" id="SignalP"/>
    </source>
</evidence>
<feature type="transmembrane region" description="Helical" evidence="2">
    <location>
        <begin position="46"/>
        <end position="65"/>
    </location>
</feature>
<accession>K2N2M7</accession>
<dbReference type="AlphaFoldDB" id="K2N2M7"/>
<feature type="compositionally biased region" description="Polar residues" evidence="1">
    <location>
        <begin position="209"/>
        <end position="219"/>
    </location>
</feature>